<evidence type="ECO:0000256" key="2">
    <source>
        <dbReference type="ARBA" id="ARBA00010617"/>
    </source>
</evidence>
<proteinExistence type="inferred from homology"/>
<evidence type="ECO:0000256" key="7">
    <source>
        <dbReference type="ARBA" id="ARBA00023033"/>
    </source>
</evidence>
<keyword evidence="4 8" id="KW-0479">Metal-binding</keyword>
<comment type="similarity">
    <text evidence="2 8">Belongs to the cytochrome P450 family.</text>
</comment>
<evidence type="ECO:0000256" key="3">
    <source>
        <dbReference type="ARBA" id="ARBA00022617"/>
    </source>
</evidence>
<accession>A0ABQ6W7Y0</accession>
<evidence type="ECO:0000256" key="6">
    <source>
        <dbReference type="ARBA" id="ARBA00023004"/>
    </source>
</evidence>
<evidence type="ECO:0000256" key="5">
    <source>
        <dbReference type="ARBA" id="ARBA00023002"/>
    </source>
</evidence>
<protein>
    <submittedName>
        <fullName evidence="9">Cytochrome P450</fullName>
    </submittedName>
</protein>
<dbReference type="InterPro" id="IPR017972">
    <property type="entry name" value="Cyt_P450_CS"/>
</dbReference>
<keyword evidence="3 8" id="KW-0349">Heme</keyword>
<dbReference type="InterPro" id="IPR036396">
    <property type="entry name" value="Cyt_P450_sf"/>
</dbReference>
<comment type="cofactor">
    <cofactor evidence="1">
        <name>heme</name>
        <dbReference type="ChEBI" id="CHEBI:30413"/>
    </cofactor>
</comment>
<dbReference type="Proteomes" id="UP000325395">
    <property type="component" value="Unassembled WGS sequence"/>
</dbReference>
<dbReference type="InterPro" id="IPR002403">
    <property type="entry name" value="Cyt_P450_E_grp-IV"/>
</dbReference>
<organism evidence="9 10">
    <name type="scientific">Aspergillus pseudocaelatus</name>
    <dbReference type="NCBI Taxonomy" id="1825620"/>
    <lineage>
        <taxon>Eukaryota</taxon>
        <taxon>Fungi</taxon>
        <taxon>Dikarya</taxon>
        <taxon>Ascomycota</taxon>
        <taxon>Pezizomycotina</taxon>
        <taxon>Eurotiomycetes</taxon>
        <taxon>Eurotiomycetidae</taxon>
        <taxon>Eurotiales</taxon>
        <taxon>Aspergillaceae</taxon>
        <taxon>Aspergillus</taxon>
        <taxon>Aspergillus subgen. Circumdati</taxon>
    </lineage>
</organism>
<dbReference type="PANTHER" id="PTHR46206:SF1">
    <property type="entry name" value="P450, PUTATIVE (EUROFUNG)-RELATED"/>
    <property type="match status" value="1"/>
</dbReference>
<dbReference type="InterPro" id="IPR001128">
    <property type="entry name" value="Cyt_P450"/>
</dbReference>
<keyword evidence="10" id="KW-1185">Reference proteome</keyword>
<evidence type="ECO:0000256" key="4">
    <source>
        <dbReference type="ARBA" id="ARBA00022723"/>
    </source>
</evidence>
<dbReference type="PRINTS" id="PR00465">
    <property type="entry name" value="EP450IV"/>
</dbReference>
<dbReference type="SUPFAM" id="SSF48264">
    <property type="entry name" value="Cytochrome P450"/>
    <property type="match status" value="1"/>
</dbReference>
<dbReference type="EMBL" id="ML735812">
    <property type="protein sequence ID" value="KAE8413228.1"/>
    <property type="molecule type" value="Genomic_DNA"/>
</dbReference>
<gene>
    <name evidence="9" type="ORF">BDV36DRAFT_300182</name>
</gene>
<evidence type="ECO:0000313" key="10">
    <source>
        <dbReference type="Proteomes" id="UP000325395"/>
    </source>
</evidence>
<dbReference type="CDD" id="cd11041">
    <property type="entry name" value="CYP503A1-like"/>
    <property type="match status" value="1"/>
</dbReference>
<dbReference type="PANTHER" id="PTHR46206">
    <property type="entry name" value="CYTOCHROME P450"/>
    <property type="match status" value="1"/>
</dbReference>
<keyword evidence="7 8" id="KW-0503">Monooxygenase</keyword>
<evidence type="ECO:0000256" key="8">
    <source>
        <dbReference type="RuleBase" id="RU000461"/>
    </source>
</evidence>
<evidence type="ECO:0000256" key="1">
    <source>
        <dbReference type="ARBA" id="ARBA00001971"/>
    </source>
</evidence>
<reference evidence="9 10" key="1">
    <citation type="submission" date="2019-04" db="EMBL/GenBank/DDBJ databases">
        <authorList>
            <consortium name="DOE Joint Genome Institute"/>
            <person name="Mondo S."/>
            <person name="Kjaerbolling I."/>
            <person name="Vesth T."/>
            <person name="Frisvad J.C."/>
            <person name="Nybo J.L."/>
            <person name="Theobald S."/>
            <person name="Kildgaard S."/>
            <person name="Isbrandt T."/>
            <person name="Kuo A."/>
            <person name="Sato A."/>
            <person name="Lyhne E.K."/>
            <person name="Kogle M.E."/>
            <person name="Wiebenga A."/>
            <person name="Kun R.S."/>
            <person name="Lubbers R.J."/>
            <person name="Makela M.R."/>
            <person name="Barry K."/>
            <person name="Chovatia M."/>
            <person name="Clum A."/>
            <person name="Daum C."/>
            <person name="Haridas S."/>
            <person name="He G."/>
            <person name="LaButti K."/>
            <person name="Lipzen A."/>
            <person name="Riley R."/>
            <person name="Salamov A."/>
            <person name="Simmons B.A."/>
            <person name="Magnuson J.K."/>
            <person name="Henrissat B."/>
            <person name="Mortensen U.H."/>
            <person name="Larsen T.O."/>
            <person name="Devries R.P."/>
            <person name="Grigoriev I.V."/>
            <person name="Machida M."/>
            <person name="Baker S.E."/>
            <person name="Andersen M.R."/>
            <person name="Cantor M.N."/>
            <person name="Hua S.X."/>
        </authorList>
    </citation>
    <scope>NUCLEOTIDE SEQUENCE [LARGE SCALE GENOMIC DNA]</scope>
    <source>
        <strain evidence="9 10">CBS 117616</strain>
    </source>
</reference>
<sequence>MIVEQFAFDYTVPGVHERDFGVRKIIGKELTRNFPDIYDKFMEELRIAVDEVLGVDPVSWRTLNIYSAMRQIISRPNLRVILGEPLCRDKAFVYHAEQYVKWFGFILISVGQLLPQAIRPIFGIILGLPLKYHRWFLVRRLRPVFEERLELLRRMGITCTDGIPKDAITWTTKVALESKKPEAQDPGYLALQFVESTFTTSEAVIATATNFFCDVLSSESENILRDLREEAQLAFFDMEIPNMSSIKRLHLVDSALRETLRRNPFSIYGLFHEVMPKEGVVIPSGHHLPQGTWVCVPTLGIHHDNRLYSEPKRYNPYRFTGHTNSSSSKTLLTVITESFLGFSSGNHSCPGRVYASHLLKSMIAYIMMNYEFRQFSTRPLNRAVGVIYVPPVWTKFSFRRTSSET</sequence>
<keyword evidence="6 8" id="KW-0408">Iron</keyword>
<evidence type="ECO:0000313" key="9">
    <source>
        <dbReference type="EMBL" id="KAE8413228.1"/>
    </source>
</evidence>
<name>A0ABQ6W7Y0_9EURO</name>
<keyword evidence="5 8" id="KW-0560">Oxidoreductase</keyword>
<dbReference type="Pfam" id="PF00067">
    <property type="entry name" value="p450"/>
    <property type="match status" value="1"/>
</dbReference>
<dbReference type="Gene3D" id="1.10.630.10">
    <property type="entry name" value="Cytochrome P450"/>
    <property type="match status" value="1"/>
</dbReference>
<dbReference type="PROSITE" id="PS00086">
    <property type="entry name" value="CYTOCHROME_P450"/>
    <property type="match status" value="1"/>
</dbReference>